<feature type="transmembrane region" description="Helical" evidence="6">
    <location>
        <begin position="588"/>
        <end position="608"/>
    </location>
</feature>
<feature type="transmembrane region" description="Helical" evidence="6">
    <location>
        <begin position="553"/>
        <end position="576"/>
    </location>
</feature>
<keyword evidence="4 6" id="KW-1133">Transmembrane helix</keyword>
<dbReference type="GO" id="GO:0016020">
    <property type="term" value="C:membrane"/>
    <property type="evidence" value="ECO:0007669"/>
    <property type="project" value="UniProtKB-SubCell"/>
</dbReference>
<sequence>MARHTDTAECSVPAIISGQKHMDSRELTLRGIILGALITVVFTAANVYLGLKIGLTFGSSIPATIISMAVLRFMGGGTMLENNMVQTQASAAGTLSCVFAALPALIMVGYWHEFPYVITLLLTMAGGMTGVVFTIPLRRALVSNSDLPYPEGTACAEILRASSPEGDARSLRSLTLGTMVSGSVAFATSGLRLLSDGFSVATVVGSSAFRLNGSFSLALLGTGYLVGIGGGIAMLLGVLLAWGIMVPVLGHLAPSATPLADATGLWLHKVRFIGAGTIAVAAIWTLLALAKPVAQGLKEALSVTHLATGDDSDRDLAPRTLITLCAGLAVLLAGLFTYFLWPVMPHGSALATLILLGLIACFGLGFLVASACGYMAGIIGSSSSPISGVGIIAIIAISVALWGLESTGLLSVEQRPIAIAFGLFVLSAITASAAVSNDNLQDLKTGQLVGAAPWRQEVALLIGCVAGAVVIPWVLQVLYQAYGFAGAMPREGMDPSRSLAAPQPALMAAIATGILTHQLDWLMLEIGASLGVLLVILDIVLRRRNLALPPLAVGMGIYLPADVSVTIGIGAGLGWLLRRFPRGQGTMIASGFIVGESLIGVALAAMAGGTGSADTLALPVPTLLNAGLGWAVFCGALLWFGKQVRQSDRVRQEEA</sequence>
<dbReference type="NCBIfam" id="TIGR00733">
    <property type="entry name" value="OPT family oligopeptide transporter"/>
    <property type="match status" value="1"/>
</dbReference>
<dbReference type="InterPro" id="IPR004813">
    <property type="entry name" value="OPT"/>
</dbReference>
<dbReference type="InterPro" id="IPR045035">
    <property type="entry name" value="YSL-like"/>
</dbReference>
<feature type="transmembrane region" description="Helical" evidence="6">
    <location>
        <begin position="117"/>
        <end position="137"/>
    </location>
</feature>
<feature type="transmembrane region" description="Helical" evidence="6">
    <location>
        <begin position="458"/>
        <end position="479"/>
    </location>
</feature>
<evidence type="ECO:0000256" key="5">
    <source>
        <dbReference type="ARBA" id="ARBA00023136"/>
    </source>
</evidence>
<feature type="transmembrane region" description="Helical" evidence="6">
    <location>
        <begin position="217"/>
        <end position="250"/>
    </location>
</feature>
<proteinExistence type="predicted"/>
<evidence type="ECO:0000256" key="2">
    <source>
        <dbReference type="ARBA" id="ARBA00022448"/>
    </source>
</evidence>
<feature type="transmembrane region" description="Helical" evidence="6">
    <location>
        <begin position="522"/>
        <end position="541"/>
    </location>
</feature>
<keyword evidence="2" id="KW-0813">Transport</keyword>
<keyword evidence="5 6" id="KW-0472">Membrane</keyword>
<gene>
    <name evidence="7" type="ORF">GFJ39_00185</name>
</gene>
<feature type="transmembrane region" description="Helical" evidence="6">
    <location>
        <begin position="92"/>
        <end position="111"/>
    </location>
</feature>
<dbReference type="GO" id="GO:0035673">
    <property type="term" value="F:oligopeptide transmembrane transporter activity"/>
    <property type="evidence" value="ECO:0007669"/>
    <property type="project" value="InterPro"/>
</dbReference>
<keyword evidence="8" id="KW-1185">Reference proteome</keyword>
<keyword evidence="3 6" id="KW-0812">Transmembrane</keyword>
<dbReference type="AlphaFoldDB" id="A0A7X1SPD9"/>
<evidence type="ECO:0000313" key="7">
    <source>
        <dbReference type="EMBL" id="MQR97635.1"/>
    </source>
</evidence>
<evidence type="ECO:0000313" key="8">
    <source>
        <dbReference type="Proteomes" id="UP000432209"/>
    </source>
</evidence>
<feature type="transmembrane region" description="Helical" evidence="6">
    <location>
        <begin position="27"/>
        <end position="49"/>
    </location>
</feature>
<comment type="subcellular location">
    <subcellularLocation>
        <location evidence="1">Membrane</location>
        <topology evidence="1">Multi-pass membrane protein</topology>
    </subcellularLocation>
</comment>
<evidence type="ECO:0000256" key="3">
    <source>
        <dbReference type="ARBA" id="ARBA00022692"/>
    </source>
</evidence>
<dbReference type="PANTHER" id="PTHR31645:SF0">
    <property type="entry name" value="OLIGOPEPTIDE TRANSPORTER YGL114W-RELATED"/>
    <property type="match status" value="1"/>
</dbReference>
<feature type="transmembrane region" description="Helical" evidence="6">
    <location>
        <begin position="620"/>
        <end position="641"/>
    </location>
</feature>
<feature type="transmembrane region" description="Helical" evidence="6">
    <location>
        <begin position="321"/>
        <end position="341"/>
    </location>
</feature>
<evidence type="ECO:0000256" key="1">
    <source>
        <dbReference type="ARBA" id="ARBA00004141"/>
    </source>
</evidence>
<feature type="transmembrane region" description="Helical" evidence="6">
    <location>
        <begin position="386"/>
        <end position="404"/>
    </location>
</feature>
<evidence type="ECO:0000256" key="4">
    <source>
        <dbReference type="ARBA" id="ARBA00022989"/>
    </source>
</evidence>
<feature type="transmembrane region" description="Helical" evidence="6">
    <location>
        <begin position="499"/>
        <end position="515"/>
    </location>
</feature>
<reference evidence="7 8" key="1">
    <citation type="submission" date="2019-10" db="EMBL/GenBank/DDBJ databases">
        <title>Gluconobacter aidae sp. nov., a novel species of acetic acid bacteria isolated in Thailand.</title>
        <authorList>
            <person name="Yukphan P."/>
            <person name="Charoenyingcharoen P."/>
            <person name="Malimas S."/>
            <person name="Muramatsu Y."/>
            <person name="Nakagawa Y."/>
            <person name="Tanasupawat S."/>
            <person name="Yamada Y."/>
        </authorList>
    </citation>
    <scope>NUCLEOTIDE SEQUENCE [LARGE SCALE GENOMIC DNA]</scope>
    <source>
        <strain evidence="7 8">AC10</strain>
    </source>
</reference>
<dbReference type="Pfam" id="PF03169">
    <property type="entry name" value="OPT"/>
    <property type="match status" value="1"/>
</dbReference>
<dbReference type="InterPro" id="IPR004814">
    <property type="entry name" value="Oligopep_transpt"/>
</dbReference>
<name>A0A7X1SPD9_9PROT</name>
<organism evidence="7 8">
    <name type="scientific">Gluconobacter aidae</name>
    <dbReference type="NCBI Taxonomy" id="2662454"/>
    <lineage>
        <taxon>Bacteria</taxon>
        <taxon>Pseudomonadati</taxon>
        <taxon>Pseudomonadota</taxon>
        <taxon>Alphaproteobacteria</taxon>
        <taxon>Acetobacterales</taxon>
        <taxon>Acetobacteraceae</taxon>
        <taxon>Gluconobacter</taxon>
    </lineage>
</organism>
<protein>
    <submittedName>
        <fullName evidence="7">Oligopeptide transporter, OPT family</fullName>
    </submittedName>
</protein>
<feature type="transmembrane region" description="Helical" evidence="6">
    <location>
        <begin position="353"/>
        <end position="374"/>
    </location>
</feature>
<comment type="caution">
    <text evidence="7">The sequence shown here is derived from an EMBL/GenBank/DDBJ whole genome shotgun (WGS) entry which is preliminary data.</text>
</comment>
<feature type="transmembrane region" description="Helical" evidence="6">
    <location>
        <begin position="61"/>
        <end position="80"/>
    </location>
</feature>
<feature type="transmembrane region" description="Helical" evidence="6">
    <location>
        <begin position="416"/>
        <end position="437"/>
    </location>
</feature>
<dbReference type="NCBIfam" id="TIGR00728">
    <property type="entry name" value="OPT_sfam"/>
    <property type="match status" value="1"/>
</dbReference>
<feature type="transmembrane region" description="Helical" evidence="6">
    <location>
        <begin position="270"/>
        <end position="290"/>
    </location>
</feature>
<dbReference type="Proteomes" id="UP000432209">
    <property type="component" value="Unassembled WGS sequence"/>
</dbReference>
<dbReference type="PANTHER" id="PTHR31645">
    <property type="entry name" value="OLIGOPEPTIDE TRANSPORTER YGL114W-RELATED"/>
    <property type="match status" value="1"/>
</dbReference>
<evidence type="ECO:0000256" key="6">
    <source>
        <dbReference type="SAM" id="Phobius"/>
    </source>
</evidence>
<accession>A0A7X1SPD9</accession>
<dbReference type="EMBL" id="WIPH01000001">
    <property type="protein sequence ID" value="MQR97635.1"/>
    <property type="molecule type" value="Genomic_DNA"/>
</dbReference>